<accession>A0A7G5GSK5</accession>
<keyword evidence="2" id="KW-0808">Transferase</keyword>
<dbReference type="RefSeq" id="WP_182459125.1">
    <property type="nucleotide sequence ID" value="NZ_CP059732.1"/>
</dbReference>
<dbReference type="KEGG" id="sfol:H3H32_28490"/>
<dbReference type="Gene3D" id="3.90.550.10">
    <property type="entry name" value="Spore Coat Polysaccharide Biosynthesis Protein SpsA, Chain A"/>
    <property type="match status" value="1"/>
</dbReference>
<dbReference type="InterPro" id="IPR029044">
    <property type="entry name" value="Nucleotide-diphossugar_trans"/>
</dbReference>
<feature type="domain" description="Glycosyltransferase 2-like" evidence="1">
    <location>
        <begin position="7"/>
        <end position="141"/>
    </location>
</feature>
<evidence type="ECO:0000259" key="1">
    <source>
        <dbReference type="Pfam" id="PF00535"/>
    </source>
</evidence>
<protein>
    <submittedName>
        <fullName evidence="2">Glycosyltransferase</fullName>
    </submittedName>
</protein>
<gene>
    <name evidence="2" type="ORF">H3H32_28490</name>
</gene>
<dbReference type="GO" id="GO:0016758">
    <property type="term" value="F:hexosyltransferase activity"/>
    <property type="evidence" value="ECO:0007669"/>
    <property type="project" value="UniProtKB-ARBA"/>
</dbReference>
<sequence>MGRPLVSIITVVYNALPTLEATIQSVIGQDKELTEYWIIDGGSTDGSIDLIRKYEDQLAGWCSEPDKGIYDAMNKGINRATGDWLYFIGGDDTLRPNIIRTIEPYLKADYSIVFGEIMFDNGHLYRSFLGPRTILQNTVHHQSAFYNSSLFKHYRYDDTIKIVSEYDLHLRVYTKNKLTYYMPLIIADCATGGASSELSRSLKETNQVRTRYVKNKLKNNFLSMFLNLYYMQKAIRYFLYGHRV</sequence>
<evidence type="ECO:0000313" key="2">
    <source>
        <dbReference type="EMBL" id="QMW01847.1"/>
    </source>
</evidence>
<dbReference type="Proteomes" id="UP000515369">
    <property type="component" value="Chromosome"/>
</dbReference>
<name>A0A7G5GSK5_9BACT</name>
<dbReference type="EMBL" id="CP059732">
    <property type="protein sequence ID" value="QMW01847.1"/>
    <property type="molecule type" value="Genomic_DNA"/>
</dbReference>
<dbReference type="SUPFAM" id="SSF53448">
    <property type="entry name" value="Nucleotide-diphospho-sugar transferases"/>
    <property type="match status" value="1"/>
</dbReference>
<dbReference type="PANTHER" id="PTHR22916:SF67">
    <property type="entry name" value="COLANIC ACID BIOSYNTHESIS GLYCOSYL TRANSFERASE WCAE-RELATED"/>
    <property type="match status" value="1"/>
</dbReference>
<dbReference type="Pfam" id="PF00535">
    <property type="entry name" value="Glycos_transf_2"/>
    <property type="match status" value="1"/>
</dbReference>
<proteinExistence type="predicted"/>
<organism evidence="2 3">
    <name type="scientific">Spirosoma foliorum</name>
    <dbReference type="NCBI Taxonomy" id="2710596"/>
    <lineage>
        <taxon>Bacteria</taxon>
        <taxon>Pseudomonadati</taxon>
        <taxon>Bacteroidota</taxon>
        <taxon>Cytophagia</taxon>
        <taxon>Cytophagales</taxon>
        <taxon>Cytophagaceae</taxon>
        <taxon>Spirosoma</taxon>
    </lineage>
</organism>
<keyword evidence="3" id="KW-1185">Reference proteome</keyword>
<dbReference type="AlphaFoldDB" id="A0A7G5GSK5"/>
<dbReference type="PANTHER" id="PTHR22916">
    <property type="entry name" value="GLYCOSYLTRANSFERASE"/>
    <property type="match status" value="1"/>
</dbReference>
<dbReference type="InterPro" id="IPR001173">
    <property type="entry name" value="Glyco_trans_2-like"/>
</dbReference>
<reference evidence="2 3" key="1">
    <citation type="submission" date="2020-07" db="EMBL/GenBank/DDBJ databases">
        <title>Spirosoma foliorum sp. nov., isolated from the leaves on the Nejang mountain Korea, Republic of.</title>
        <authorList>
            <person name="Ho H."/>
            <person name="Lee Y.-J."/>
            <person name="Nurcahyanto D.-A."/>
            <person name="Kim S.-G."/>
        </authorList>
    </citation>
    <scope>NUCLEOTIDE SEQUENCE [LARGE SCALE GENOMIC DNA]</scope>
    <source>
        <strain evidence="2 3">PL0136</strain>
    </source>
</reference>
<dbReference type="CDD" id="cd06433">
    <property type="entry name" value="GT_2_WfgS_like"/>
    <property type="match status" value="1"/>
</dbReference>
<evidence type="ECO:0000313" key="3">
    <source>
        <dbReference type="Proteomes" id="UP000515369"/>
    </source>
</evidence>